<gene>
    <name evidence="4" type="ORF">BC781_101852</name>
</gene>
<dbReference type="OrthoDB" id="9785951at2"/>
<proteinExistence type="inferred from homology"/>
<keyword evidence="2" id="KW-0479">Metal-binding</keyword>
<dbReference type="InterPro" id="IPR024654">
    <property type="entry name" value="Calcineurin-like_PHP_lpxH"/>
</dbReference>
<name>A0A315ZG41_SEDFL</name>
<accession>A0A315ZG41</accession>
<evidence type="ECO:0000313" key="4">
    <source>
        <dbReference type="EMBL" id="PWJ44481.1"/>
    </source>
</evidence>
<evidence type="ECO:0000256" key="1">
    <source>
        <dbReference type="ARBA" id="ARBA00008950"/>
    </source>
</evidence>
<dbReference type="Gene3D" id="3.60.21.10">
    <property type="match status" value="1"/>
</dbReference>
<evidence type="ECO:0000313" key="5">
    <source>
        <dbReference type="Proteomes" id="UP000245535"/>
    </source>
</evidence>
<comment type="cofactor">
    <cofactor evidence="2">
        <name>a divalent metal cation</name>
        <dbReference type="ChEBI" id="CHEBI:60240"/>
    </cofactor>
</comment>
<evidence type="ECO:0000256" key="2">
    <source>
        <dbReference type="RuleBase" id="RU362039"/>
    </source>
</evidence>
<dbReference type="EC" id="3.1.4.-" evidence="2"/>
<comment type="similarity">
    <text evidence="1 2">Belongs to the metallophosphoesterase superfamily. YfcE family.</text>
</comment>
<dbReference type="Pfam" id="PF12850">
    <property type="entry name" value="Metallophos_2"/>
    <property type="match status" value="1"/>
</dbReference>
<dbReference type="EMBL" id="QGDO01000001">
    <property type="protein sequence ID" value="PWJ44481.1"/>
    <property type="molecule type" value="Genomic_DNA"/>
</dbReference>
<evidence type="ECO:0000259" key="3">
    <source>
        <dbReference type="Pfam" id="PF12850"/>
    </source>
</evidence>
<dbReference type="PANTHER" id="PTHR11124">
    <property type="entry name" value="VACUOLAR SORTING PROTEIN VPS29"/>
    <property type="match status" value="1"/>
</dbReference>
<dbReference type="SUPFAM" id="SSF56300">
    <property type="entry name" value="Metallo-dependent phosphatases"/>
    <property type="match status" value="1"/>
</dbReference>
<sequence length="163" mass="18928">MKIGILSDTHSYMDDRILDHLRDCDQIWHAGDIGDIKVTDQLRTIAPLRAVYGNIDGGDIRREFPEHQIFEIEGVKVWMTHIGGYPPKYSKKMIPMLNKIRPKLFICGHSHILKVIPDKHREMLHVNPGAVGQHGFQKVRTMITMKIKEGRMYDMNVIEFERP</sequence>
<organism evidence="4 5">
    <name type="scientific">Sediminitomix flava</name>
    <dbReference type="NCBI Taxonomy" id="379075"/>
    <lineage>
        <taxon>Bacteria</taxon>
        <taxon>Pseudomonadati</taxon>
        <taxon>Bacteroidota</taxon>
        <taxon>Cytophagia</taxon>
        <taxon>Cytophagales</taxon>
        <taxon>Flammeovirgaceae</taxon>
        <taxon>Sediminitomix</taxon>
    </lineage>
</organism>
<reference evidence="4 5" key="1">
    <citation type="submission" date="2018-03" db="EMBL/GenBank/DDBJ databases">
        <title>Genomic Encyclopedia of Archaeal and Bacterial Type Strains, Phase II (KMG-II): from individual species to whole genera.</title>
        <authorList>
            <person name="Goeker M."/>
        </authorList>
    </citation>
    <scope>NUCLEOTIDE SEQUENCE [LARGE SCALE GENOMIC DNA]</scope>
    <source>
        <strain evidence="4 5">DSM 28229</strain>
    </source>
</reference>
<feature type="domain" description="Calcineurin-like phosphoesterase" evidence="3">
    <location>
        <begin position="1"/>
        <end position="149"/>
    </location>
</feature>
<dbReference type="NCBIfam" id="TIGR00040">
    <property type="entry name" value="yfcE"/>
    <property type="match status" value="1"/>
</dbReference>
<dbReference type="GO" id="GO:0016787">
    <property type="term" value="F:hydrolase activity"/>
    <property type="evidence" value="ECO:0007669"/>
    <property type="project" value="UniProtKB-UniRule"/>
</dbReference>
<dbReference type="Proteomes" id="UP000245535">
    <property type="component" value="Unassembled WGS sequence"/>
</dbReference>
<comment type="caution">
    <text evidence="4">The sequence shown here is derived from an EMBL/GenBank/DDBJ whole genome shotgun (WGS) entry which is preliminary data.</text>
</comment>
<keyword evidence="5" id="KW-1185">Reference proteome</keyword>
<dbReference type="InterPro" id="IPR000979">
    <property type="entry name" value="Phosphodiesterase_MJ0936/Vps29"/>
</dbReference>
<dbReference type="GO" id="GO:0046872">
    <property type="term" value="F:metal ion binding"/>
    <property type="evidence" value="ECO:0007669"/>
    <property type="project" value="UniProtKB-KW"/>
</dbReference>
<dbReference type="AlphaFoldDB" id="A0A315ZG41"/>
<dbReference type="InterPro" id="IPR029052">
    <property type="entry name" value="Metallo-depent_PP-like"/>
</dbReference>
<protein>
    <recommendedName>
        <fullName evidence="2">Phosphoesterase</fullName>
        <ecNumber evidence="2">3.1.4.-</ecNumber>
    </recommendedName>
</protein>
<dbReference type="RefSeq" id="WP_109615971.1">
    <property type="nucleotide sequence ID" value="NZ_QGDO01000001.1"/>
</dbReference>